<evidence type="ECO:0000256" key="1">
    <source>
        <dbReference type="ARBA" id="ARBA00012344"/>
    </source>
</evidence>
<dbReference type="Proteomes" id="UP000483035">
    <property type="component" value="Unassembled WGS sequence"/>
</dbReference>
<dbReference type="GO" id="GO:0005737">
    <property type="term" value="C:cytoplasm"/>
    <property type="evidence" value="ECO:0007669"/>
    <property type="project" value="TreeGrafter"/>
</dbReference>
<evidence type="ECO:0000256" key="2">
    <source>
        <dbReference type="ARBA" id="ARBA00023239"/>
    </source>
</evidence>
<dbReference type="GO" id="GO:0006751">
    <property type="term" value="P:glutathione catabolic process"/>
    <property type="evidence" value="ECO:0007669"/>
    <property type="project" value="InterPro"/>
</dbReference>
<dbReference type="SUPFAM" id="SSF110857">
    <property type="entry name" value="Gamma-glutamyl cyclotransferase-like"/>
    <property type="match status" value="1"/>
</dbReference>
<dbReference type="PANTHER" id="PTHR12192:SF2">
    <property type="entry name" value="GLUTATHIONE-SPECIFIC GAMMA-GLUTAMYLCYCLOTRANSFERASE 2"/>
    <property type="match status" value="1"/>
</dbReference>
<dbReference type="AlphaFoldDB" id="A0A6L9UDY5"/>
<dbReference type="Gene3D" id="3.10.490.10">
    <property type="entry name" value="Gamma-glutamyl cyclotransferase-like"/>
    <property type="match status" value="1"/>
</dbReference>
<gene>
    <name evidence="3" type="ORF">GR212_28650</name>
</gene>
<dbReference type="CDD" id="cd06661">
    <property type="entry name" value="GGCT_like"/>
    <property type="match status" value="1"/>
</dbReference>
<dbReference type="Pfam" id="PF04752">
    <property type="entry name" value="ChaC"/>
    <property type="match status" value="1"/>
</dbReference>
<dbReference type="InterPro" id="IPR036568">
    <property type="entry name" value="GGCT-like_sf"/>
</dbReference>
<evidence type="ECO:0000313" key="4">
    <source>
        <dbReference type="Proteomes" id="UP000483035"/>
    </source>
</evidence>
<dbReference type="GO" id="GO:0061928">
    <property type="term" value="F:glutathione specific gamma-glutamylcyclotransferase activity"/>
    <property type="evidence" value="ECO:0007669"/>
    <property type="project" value="UniProtKB-EC"/>
</dbReference>
<keyword evidence="3" id="KW-0808">Transferase</keyword>
<dbReference type="PANTHER" id="PTHR12192">
    <property type="entry name" value="CATION TRANSPORT PROTEIN CHAC-RELATED"/>
    <property type="match status" value="1"/>
</dbReference>
<dbReference type="GO" id="GO:0016740">
    <property type="term" value="F:transferase activity"/>
    <property type="evidence" value="ECO:0007669"/>
    <property type="project" value="UniProtKB-KW"/>
</dbReference>
<keyword evidence="2" id="KW-0456">Lyase</keyword>
<dbReference type="InterPro" id="IPR006840">
    <property type="entry name" value="ChaC"/>
</dbReference>
<dbReference type="EMBL" id="WUEY01000019">
    <property type="protein sequence ID" value="NEI73529.1"/>
    <property type="molecule type" value="Genomic_DNA"/>
</dbReference>
<organism evidence="3 4">
    <name type="scientific">Rhizobium lusitanum</name>
    <dbReference type="NCBI Taxonomy" id="293958"/>
    <lineage>
        <taxon>Bacteria</taxon>
        <taxon>Pseudomonadati</taxon>
        <taxon>Pseudomonadota</taxon>
        <taxon>Alphaproteobacteria</taxon>
        <taxon>Hyphomicrobiales</taxon>
        <taxon>Rhizobiaceae</taxon>
        <taxon>Rhizobium/Agrobacterium group</taxon>
        <taxon>Rhizobium</taxon>
    </lineage>
</organism>
<dbReference type="RefSeq" id="WP_163991943.1">
    <property type="nucleotide sequence ID" value="NZ_WUEY01000019.1"/>
</dbReference>
<accession>A0A6L9UDY5</accession>
<protein>
    <recommendedName>
        <fullName evidence="1">glutathione-specific gamma-glutamylcyclotransferase</fullName>
        <ecNumber evidence="1">4.3.2.7</ecNumber>
    </recommendedName>
</protein>
<proteinExistence type="predicted"/>
<sequence>MTVNNKVCDPVLCSGEEVLSRDLLLSGTFEALIAGDAPTLRLLTEEERRDSLASILAVRPAGDLWVFAYGSLIWNPVIHSVEQRPARISGWHRSFCVATVSGRGSPDNPGLVLGLDEGGACDGVALRLAEEDLAHELELLWRREMVAHAYIPRWVGLLDESGMRFGSGIAFTMDPLASAYAGGLSHEARVQRLATASGSIGSSADYLFRTRDGLRALGIMDEALEGLAADVEAAQLQSSARLR</sequence>
<comment type="caution">
    <text evidence="3">The sequence shown here is derived from an EMBL/GenBank/DDBJ whole genome shotgun (WGS) entry which is preliminary data.</text>
</comment>
<dbReference type="EC" id="4.3.2.7" evidence="1"/>
<name>A0A6L9UDY5_9HYPH</name>
<reference evidence="3 4" key="1">
    <citation type="submission" date="2019-12" db="EMBL/GenBank/DDBJ databases">
        <title>Rhizobium genotypes associated with high levels of biological nitrogen fixation by grain legumes in a temperate-maritime cropping system.</title>
        <authorList>
            <person name="Maluk M."/>
            <person name="Francesc Ferrando Molina F."/>
            <person name="Lopez Del Egido L."/>
            <person name="Lafos M."/>
            <person name="Langarica-Fuentes A."/>
            <person name="Gebre Yohannes G."/>
            <person name="Young M.W."/>
            <person name="Martin P."/>
            <person name="Gantlett R."/>
            <person name="Kenicer G."/>
            <person name="Hawes C."/>
            <person name="Begg G.S."/>
            <person name="Quilliam R.S."/>
            <person name="Squire G.R."/>
            <person name="Poole P.S."/>
            <person name="Young P.W."/>
            <person name="Iannetta P.M."/>
            <person name="James E.K."/>
        </authorList>
    </citation>
    <scope>NUCLEOTIDE SEQUENCE [LARGE SCALE GENOMIC DNA]</scope>
    <source>
        <strain evidence="3 4">JHI1118</strain>
    </source>
</reference>
<dbReference type="InterPro" id="IPR013024">
    <property type="entry name" value="GGCT-like"/>
</dbReference>
<evidence type="ECO:0000313" key="3">
    <source>
        <dbReference type="EMBL" id="NEI73529.1"/>
    </source>
</evidence>